<keyword evidence="3" id="KW-1185">Reference proteome</keyword>
<feature type="transmembrane region" description="Helical" evidence="1">
    <location>
        <begin position="124"/>
        <end position="148"/>
    </location>
</feature>
<evidence type="ECO:0000256" key="1">
    <source>
        <dbReference type="SAM" id="Phobius"/>
    </source>
</evidence>
<keyword evidence="1" id="KW-0472">Membrane</keyword>
<name>A0A517NWU9_9BACT</name>
<evidence type="ECO:0008006" key="4">
    <source>
        <dbReference type="Google" id="ProtNLM"/>
    </source>
</evidence>
<feature type="transmembrane region" description="Helical" evidence="1">
    <location>
        <begin position="232"/>
        <end position="259"/>
    </location>
</feature>
<feature type="transmembrane region" description="Helical" evidence="1">
    <location>
        <begin position="83"/>
        <end position="103"/>
    </location>
</feature>
<feature type="transmembrane region" description="Helical" evidence="1">
    <location>
        <begin position="42"/>
        <end position="63"/>
    </location>
</feature>
<accession>A0A517NWU9</accession>
<dbReference type="Proteomes" id="UP000319817">
    <property type="component" value="Chromosome"/>
</dbReference>
<sequence>MGPFQPPQEISRDELLSSEMIASAKRGASPGTLAKMIFWRRLGLLLAVFFVIWGPINLGVAYLEQNVIDEDDFQTSWRIERQANLWLGIICTGAAVSVVAATYEGRSRSFAGAMADGLRRWPQLWTTYFVYGVAVVLGFVVLIFPGIYIAVRGFYALTIAAAEGVHGPTAINRSFEITRGRFSETLGRALIVLGVYVLASILLGTILLPLLFVLEYDKLQEFNGELYFYPQWMWIVEGLLASILLLAQAFAAVYVYCWYRHADGSDIASKEMSSSAPAAGRFVPQTSENWS</sequence>
<organism evidence="2 3">
    <name type="scientific">Stieleria marina</name>
    <dbReference type="NCBI Taxonomy" id="1930275"/>
    <lineage>
        <taxon>Bacteria</taxon>
        <taxon>Pseudomonadati</taxon>
        <taxon>Planctomycetota</taxon>
        <taxon>Planctomycetia</taxon>
        <taxon>Pirellulales</taxon>
        <taxon>Pirellulaceae</taxon>
        <taxon>Stieleria</taxon>
    </lineage>
</organism>
<dbReference type="EMBL" id="CP036526">
    <property type="protein sequence ID" value="QDT11603.1"/>
    <property type="molecule type" value="Genomic_DNA"/>
</dbReference>
<gene>
    <name evidence="2" type="ORF">K239x_36030</name>
</gene>
<dbReference type="AlphaFoldDB" id="A0A517NWU9"/>
<keyword evidence="1" id="KW-1133">Transmembrane helix</keyword>
<evidence type="ECO:0000313" key="3">
    <source>
        <dbReference type="Proteomes" id="UP000319817"/>
    </source>
</evidence>
<protein>
    <recommendedName>
        <fullName evidence="4">Glycerophosphoryl diester phosphodiesterase membrane domain-containing protein</fullName>
    </recommendedName>
</protein>
<evidence type="ECO:0000313" key="2">
    <source>
        <dbReference type="EMBL" id="QDT11603.1"/>
    </source>
</evidence>
<reference evidence="2 3" key="1">
    <citation type="submission" date="2019-02" db="EMBL/GenBank/DDBJ databases">
        <title>Deep-cultivation of Planctomycetes and their phenomic and genomic characterization uncovers novel biology.</title>
        <authorList>
            <person name="Wiegand S."/>
            <person name="Jogler M."/>
            <person name="Boedeker C."/>
            <person name="Pinto D."/>
            <person name="Vollmers J."/>
            <person name="Rivas-Marin E."/>
            <person name="Kohn T."/>
            <person name="Peeters S.H."/>
            <person name="Heuer A."/>
            <person name="Rast P."/>
            <person name="Oberbeckmann S."/>
            <person name="Bunk B."/>
            <person name="Jeske O."/>
            <person name="Meyerdierks A."/>
            <person name="Storesund J.E."/>
            <person name="Kallscheuer N."/>
            <person name="Luecker S."/>
            <person name="Lage O.M."/>
            <person name="Pohl T."/>
            <person name="Merkel B.J."/>
            <person name="Hornburger P."/>
            <person name="Mueller R.-W."/>
            <person name="Bruemmer F."/>
            <person name="Labrenz M."/>
            <person name="Spormann A.M."/>
            <person name="Op den Camp H."/>
            <person name="Overmann J."/>
            <person name="Amann R."/>
            <person name="Jetten M.S.M."/>
            <person name="Mascher T."/>
            <person name="Medema M.H."/>
            <person name="Devos D.P."/>
            <person name="Kaster A.-K."/>
            <person name="Ovreas L."/>
            <person name="Rohde M."/>
            <person name="Galperin M.Y."/>
            <person name="Jogler C."/>
        </authorList>
    </citation>
    <scope>NUCLEOTIDE SEQUENCE [LARGE SCALE GENOMIC DNA]</scope>
    <source>
        <strain evidence="2 3">K23_9</strain>
    </source>
</reference>
<proteinExistence type="predicted"/>
<dbReference type="RefSeq" id="WP_145419409.1">
    <property type="nucleotide sequence ID" value="NZ_CP036526.1"/>
</dbReference>
<feature type="transmembrane region" description="Helical" evidence="1">
    <location>
        <begin position="191"/>
        <end position="212"/>
    </location>
</feature>
<keyword evidence="1" id="KW-0812">Transmembrane</keyword>